<dbReference type="PROSITE" id="PS00714">
    <property type="entry name" value="NA_DICARBOXYL_SYMP_2"/>
    <property type="match status" value="1"/>
</dbReference>
<sequence length="481" mass="52577">MKKLALHWKIIIGMVLGIIWALLSSTMGWSAFTINWIDPFGTIFINLLKLIAVPLVLFSIISGVANIGDPSSLGRMGGKTLGIYLLTTLLAVTLGLVLVNIIKPGKLIDEESRIDNRISYEIWADSQGYEIKDGINYLQKEDFFERAQEISELTKSELQEAAVSDKLEIVKKKKETTPLQPLVDIVPSNFFYSLSNNGLMLQIIFFAVFFGVCLLFIPNDKSDPVLNLVDGINEVFLKMVDVVMQAAPFFVFALLAGVVSKMAGDDIGKVVEIFKGLSWYSLTVLAGLLLMIFVVYPMILKLFVKKIPYVGFFKSMSPAQTLAFSTSSSAATLPVTMECVEQNLGVNKKISSFVLPIGATVNMDGTSLYQAIAVVFLAQIHMIDLTIAQQITVVLTATLASIGSAAVPSAGLVMLIIVLDSVGLNPAWIAIIFPVDRILDMFRTVVNVTGDATVCSIIADGENMLDYKELKDPTETFDLDS</sequence>
<dbReference type="Proteomes" id="UP001597163">
    <property type="component" value="Unassembled WGS sequence"/>
</dbReference>
<dbReference type="Pfam" id="PF00375">
    <property type="entry name" value="SDF"/>
    <property type="match status" value="1"/>
</dbReference>
<accession>A0ABW3RBH9</accession>
<feature type="transmembrane region" description="Helical" evidence="8">
    <location>
        <begin position="387"/>
        <end position="406"/>
    </location>
</feature>
<feature type="transmembrane region" description="Helical" evidence="8">
    <location>
        <begin position="80"/>
        <end position="102"/>
    </location>
</feature>
<dbReference type="PRINTS" id="PR00173">
    <property type="entry name" value="EDTRNSPORT"/>
</dbReference>
<evidence type="ECO:0000256" key="8">
    <source>
        <dbReference type="SAM" id="Phobius"/>
    </source>
</evidence>
<feature type="transmembrane region" description="Helical" evidence="8">
    <location>
        <begin position="239"/>
        <end position="259"/>
    </location>
</feature>
<organism evidence="9 10">
    <name type="scientific">Hwangdonia seohaensis</name>
    <dbReference type="NCBI Taxonomy" id="1240727"/>
    <lineage>
        <taxon>Bacteria</taxon>
        <taxon>Pseudomonadati</taxon>
        <taxon>Bacteroidota</taxon>
        <taxon>Flavobacteriia</taxon>
        <taxon>Flavobacteriales</taxon>
        <taxon>Flavobacteriaceae</taxon>
        <taxon>Hwangdonia</taxon>
    </lineage>
</organism>
<dbReference type="PANTHER" id="PTHR11958:SF63">
    <property type="entry name" value="AMINO ACID TRANSPORTER"/>
    <property type="match status" value="1"/>
</dbReference>
<evidence type="ECO:0000256" key="5">
    <source>
        <dbReference type="ARBA" id="ARBA00022989"/>
    </source>
</evidence>
<evidence type="ECO:0000256" key="6">
    <source>
        <dbReference type="ARBA" id="ARBA00023136"/>
    </source>
</evidence>
<feature type="transmembrane region" description="Helical" evidence="8">
    <location>
        <begin position="12"/>
        <end position="37"/>
    </location>
</feature>
<dbReference type="EMBL" id="JBHTLJ010000002">
    <property type="protein sequence ID" value="MFD1162347.1"/>
    <property type="molecule type" value="Genomic_DNA"/>
</dbReference>
<keyword evidence="10" id="KW-1185">Reference proteome</keyword>
<protein>
    <submittedName>
        <fullName evidence="9">Dicarboxylate/amino acid:cation symporter</fullName>
    </submittedName>
</protein>
<feature type="transmembrane region" description="Helical" evidence="8">
    <location>
        <begin position="199"/>
        <end position="218"/>
    </location>
</feature>
<dbReference type="InterPro" id="IPR001991">
    <property type="entry name" value="Na-dicarboxylate_symporter"/>
</dbReference>
<dbReference type="Gene3D" id="1.10.3860.10">
    <property type="entry name" value="Sodium:dicarboxylate symporter"/>
    <property type="match status" value="1"/>
</dbReference>
<dbReference type="InterPro" id="IPR018107">
    <property type="entry name" value="Na-dicarboxylate_symporter_CS"/>
</dbReference>
<comment type="caution">
    <text evidence="9">The sequence shown here is derived from an EMBL/GenBank/DDBJ whole genome shotgun (WGS) entry which is preliminary data.</text>
</comment>
<dbReference type="RefSeq" id="WP_311938609.1">
    <property type="nucleotide sequence ID" value="NZ_JAVSCK010000002.1"/>
</dbReference>
<keyword evidence="3 8" id="KW-0812">Transmembrane</keyword>
<evidence type="ECO:0000313" key="10">
    <source>
        <dbReference type="Proteomes" id="UP001597163"/>
    </source>
</evidence>
<keyword evidence="2" id="KW-0813">Transport</keyword>
<reference evidence="10" key="1">
    <citation type="journal article" date="2019" name="Int. J. Syst. Evol. Microbiol.">
        <title>The Global Catalogue of Microorganisms (GCM) 10K type strain sequencing project: providing services to taxonomists for standard genome sequencing and annotation.</title>
        <authorList>
            <consortium name="The Broad Institute Genomics Platform"/>
            <consortium name="The Broad Institute Genome Sequencing Center for Infectious Disease"/>
            <person name="Wu L."/>
            <person name="Ma J."/>
        </authorList>
    </citation>
    <scope>NUCLEOTIDE SEQUENCE [LARGE SCALE GENOMIC DNA]</scope>
    <source>
        <strain evidence="10">CCUG 63246</strain>
    </source>
</reference>
<dbReference type="InterPro" id="IPR036458">
    <property type="entry name" value="Na:dicarbo_symporter_sf"/>
</dbReference>
<dbReference type="PANTHER" id="PTHR11958">
    <property type="entry name" value="SODIUM/DICARBOXYLATE SYMPORTER-RELATED"/>
    <property type="match status" value="1"/>
</dbReference>
<keyword evidence="6 8" id="KW-0472">Membrane</keyword>
<feature type="transmembrane region" description="Helical" evidence="8">
    <location>
        <begin position="279"/>
        <end position="304"/>
    </location>
</feature>
<keyword evidence="7" id="KW-0325">Glycoprotein</keyword>
<name>A0ABW3RBH9_9FLAO</name>
<keyword evidence="5 8" id="KW-1133">Transmembrane helix</keyword>
<dbReference type="InterPro" id="IPR050746">
    <property type="entry name" value="DAACS"/>
</dbReference>
<evidence type="ECO:0000256" key="7">
    <source>
        <dbReference type="ARBA" id="ARBA00023180"/>
    </source>
</evidence>
<evidence type="ECO:0000256" key="1">
    <source>
        <dbReference type="ARBA" id="ARBA00004141"/>
    </source>
</evidence>
<feature type="transmembrane region" description="Helical" evidence="8">
    <location>
        <begin position="412"/>
        <end position="433"/>
    </location>
</feature>
<feature type="transmembrane region" description="Helical" evidence="8">
    <location>
        <begin position="43"/>
        <end position="68"/>
    </location>
</feature>
<proteinExistence type="predicted"/>
<comment type="subcellular location">
    <subcellularLocation>
        <location evidence="1">Membrane</location>
        <topology evidence="1">Multi-pass membrane protein</topology>
    </subcellularLocation>
</comment>
<keyword evidence="4" id="KW-0769">Symport</keyword>
<gene>
    <name evidence="9" type="ORF">ACFQ2E_07950</name>
</gene>
<evidence type="ECO:0000256" key="3">
    <source>
        <dbReference type="ARBA" id="ARBA00022692"/>
    </source>
</evidence>
<evidence type="ECO:0000313" key="9">
    <source>
        <dbReference type="EMBL" id="MFD1162347.1"/>
    </source>
</evidence>
<evidence type="ECO:0000256" key="4">
    <source>
        <dbReference type="ARBA" id="ARBA00022847"/>
    </source>
</evidence>
<evidence type="ECO:0000256" key="2">
    <source>
        <dbReference type="ARBA" id="ARBA00022448"/>
    </source>
</evidence>
<dbReference type="SUPFAM" id="SSF118215">
    <property type="entry name" value="Proton glutamate symport protein"/>
    <property type="match status" value="1"/>
</dbReference>